<dbReference type="InterPro" id="IPR000182">
    <property type="entry name" value="GNAT_dom"/>
</dbReference>
<dbReference type="Gene3D" id="3.40.630.30">
    <property type="match status" value="1"/>
</dbReference>
<evidence type="ECO:0000256" key="2">
    <source>
        <dbReference type="ARBA" id="ARBA00023315"/>
    </source>
</evidence>
<dbReference type="Pfam" id="PF00722">
    <property type="entry name" value="Glyco_hydro_16"/>
    <property type="match status" value="1"/>
</dbReference>
<name>A0ABX1KG26_9MICO</name>
<dbReference type="Pfam" id="PF13302">
    <property type="entry name" value="Acetyltransf_3"/>
    <property type="match status" value="1"/>
</dbReference>
<organism evidence="6 7">
    <name type="scientific">Microbacterium salsuginis</name>
    <dbReference type="NCBI Taxonomy" id="2722803"/>
    <lineage>
        <taxon>Bacteria</taxon>
        <taxon>Bacillati</taxon>
        <taxon>Actinomycetota</taxon>
        <taxon>Actinomycetes</taxon>
        <taxon>Micrococcales</taxon>
        <taxon>Microbacteriaceae</taxon>
        <taxon>Microbacterium</taxon>
    </lineage>
</organism>
<evidence type="ECO:0000313" key="7">
    <source>
        <dbReference type="Proteomes" id="UP001429745"/>
    </source>
</evidence>
<dbReference type="InterPro" id="IPR016181">
    <property type="entry name" value="Acyl_CoA_acyltransferase"/>
</dbReference>
<keyword evidence="1" id="KW-0808">Transferase</keyword>
<dbReference type="PROSITE" id="PS51762">
    <property type="entry name" value="GH16_2"/>
    <property type="match status" value="1"/>
</dbReference>
<dbReference type="CDD" id="cd00413">
    <property type="entry name" value="Glyco_hydrolase_16"/>
    <property type="match status" value="1"/>
</dbReference>
<dbReference type="CDD" id="cd04301">
    <property type="entry name" value="NAT_SF"/>
    <property type="match status" value="1"/>
</dbReference>
<keyword evidence="2" id="KW-0012">Acyltransferase</keyword>
<dbReference type="PANTHER" id="PTHR43792">
    <property type="entry name" value="GNAT FAMILY, PUTATIVE (AFU_ORTHOLOGUE AFUA_3G00765)-RELATED-RELATED"/>
    <property type="match status" value="1"/>
</dbReference>
<evidence type="ECO:0000256" key="3">
    <source>
        <dbReference type="ARBA" id="ARBA00038502"/>
    </source>
</evidence>
<comment type="caution">
    <text evidence="6">The sequence shown here is derived from an EMBL/GenBank/DDBJ whole genome shotgun (WGS) entry which is preliminary data.</text>
</comment>
<reference evidence="6 7" key="1">
    <citation type="submission" date="2020-04" db="EMBL/GenBank/DDBJ databases">
        <title>CFH 90308 Microbacterium sp.</title>
        <authorList>
            <person name="Nie G."/>
            <person name="Ming H."/>
            <person name="Xia T."/>
        </authorList>
    </citation>
    <scope>NUCLEOTIDE SEQUENCE [LARGE SCALE GENOMIC DNA]</scope>
    <source>
        <strain evidence="6 7">CFH 90308</strain>
    </source>
</reference>
<dbReference type="InterPro" id="IPR013320">
    <property type="entry name" value="ConA-like_dom_sf"/>
</dbReference>
<comment type="similarity">
    <text evidence="3">Belongs to the acetyltransferase family. RimJ subfamily.</text>
</comment>
<evidence type="ECO:0000313" key="6">
    <source>
        <dbReference type="EMBL" id="NLP85044.1"/>
    </source>
</evidence>
<dbReference type="InterPro" id="IPR000757">
    <property type="entry name" value="Beta-glucanase-like"/>
</dbReference>
<dbReference type="RefSeq" id="WP_168913487.1">
    <property type="nucleotide sequence ID" value="NZ_JABACI010000004.1"/>
</dbReference>
<evidence type="ECO:0000259" key="5">
    <source>
        <dbReference type="PROSITE" id="PS51762"/>
    </source>
</evidence>
<dbReference type="Proteomes" id="UP001429745">
    <property type="component" value="Unassembled WGS sequence"/>
</dbReference>
<protein>
    <submittedName>
        <fullName evidence="6">GNAT family N-acetyltransferase</fullName>
    </submittedName>
</protein>
<gene>
    <name evidence="6" type="ORF">HF576_14420</name>
</gene>
<dbReference type="EMBL" id="JABACI010000004">
    <property type="protein sequence ID" value="NLP85044.1"/>
    <property type="molecule type" value="Genomic_DNA"/>
</dbReference>
<dbReference type="Gene3D" id="2.60.120.200">
    <property type="match status" value="1"/>
</dbReference>
<dbReference type="InterPro" id="IPR051531">
    <property type="entry name" value="N-acetyltransferase"/>
</dbReference>
<feature type="domain" description="N-acetyltransferase" evidence="4">
    <location>
        <begin position="7"/>
        <end position="166"/>
    </location>
</feature>
<dbReference type="PROSITE" id="PS51186">
    <property type="entry name" value="GNAT"/>
    <property type="match status" value="1"/>
</dbReference>
<accession>A0ABX1KG26</accession>
<feature type="domain" description="GH16" evidence="5">
    <location>
        <begin position="159"/>
        <end position="425"/>
    </location>
</feature>
<dbReference type="PANTHER" id="PTHR43792:SF8">
    <property type="entry name" value="[RIBOSOMAL PROTEIN US5]-ALANINE N-ACETYLTRANSFERASE"/>
    <property type="match status" value="1"/>
</dbReference>
<sequence length="425" mass="47929">MSAIPRVKLEPWGVDDLFLLEAANTPEMTAHLGGPETAEQLRARQEKYLRWRETGDAAMYRIEADGDPVGGIGYWKSEHDGAPAWETGWNVLPAWQGRGIAREALRLLIGKVAARGDRSLLVAYPGVDNPASNALCRGAGFEQRGSLTEPWRGAELTFNIWVLDMSPLDLGDRQPDVDERFEGERLDEARWWPFYTPHWSARDAAAARWSIGPGGLELRIDADTQPWAPDFDGDVRVSHLQTGQHSGAVGSELGQHRFRTGLRVREEQPEHRGWLVHHGVIEVRMAAVRHPDVMVAFWPIGFEERPDDCGELCVAEIFGQEVGEHAGLVGVGVKAQNDPRLRTDFEKIPVEGDLTDFHDYAVEWTPERVRFFVDGRWVKTVAQRIDYPVQLMLDVYEFPRADGTRDTAALPHVLRVERVRSFRAH</sequence>
<keyword evidence="7" id="KW-1185">Reference proteome</keyword>
<proteinExistence type="inferred from homology"/>
<evidence type="ECO:0000259" key="4">
    <source>
        <dbReference type="PROSITE" id="PS51186"/>
    </source>
</evidence>
<evidence type="ECO:0000256" key="1">
    <source>
        <dbReference type="ARBA" id="ARBA00022679"/>
    </source>
</evidence>
<dbReference type="SUPFAM" id="SSF49899">
    <property type="entry name" value="Concanavalin A-like lectins/glucanases"/>
    <property type="match status" value="1"/>
</dbReference>
<dbReference type="SUPFAM" id="SSF55729">
    <property type="entry name" value="Acyl-CoA N-acyltransferases (Nat)"/>
    <property type="match status" value="1"/>
</dbReference>